<gene>
    <name evidence="3" type="ORF">METZ01_LOCUS481873</name>
</gene>
<keyword evidence="2" id="KW-0472">Membrane</keyword>
<proteinExistence type="predicted"/>
<accession>A0A383CAD4</accession>
<evidence type="ECO:0008006" key="4">
    <source>
        <dbReference type="Google" id="ProtNLM"/>
    </source>
</evidence>
<organism evidence="3">
    <name type="scientific">marine metagenome</name>
    <dbReference type="NCBI Taxonomy" id="408172"/>
    <lineage>
        <taxon>unclassified sequences</taxon>
        <taxon>metagenomes</taxon>
        <taxon>ecological metagenomes</taxon>
    </lineage>
</organism>
<evidence type="ECO:0000256" key="1">
    <source>
        <dbReference type="SAM" id="MobiDB-lite"/>
    </source>
</evidence>
<feature type="region of interest" description="Disordered" evidence="1">
    <location>
        <begin position="31"/>
        <end position="68"/>
    </location>
</feature>
<feature type="non-terminal residue" evidence="3">
    <location>
        <position position="99"/>
    </location>
</feature>
<keyword evidence="2" id="KW-0812">Transmembrane</keyword>
<feature type="transmembrane region" description="Helical" evidence="2">
    <location>
        <begin position="6"/>
        <end position="23"/>
    </location>
</feature>
<sequence length="99" mass="10939">MGEGHFLDILFLAMVAGFIFFRLRSVLGRRTGNERRPSDRTSDQADDRQGNDDKVISLPDRGNFGDDDNDLQVEAEVEASLWAEDSPVGAGLTQIKLAD</sequence>
<feature type="compositionally biased region" description="Basic and acidic residues" evidence="1">
    <location>
        <begin position="31"/>
        <end position="55"/>
    </location>
</feature>
<name>A0A383CAD4_9ZZZZ</name>
<reference evidence="3" key="1">
    <citation type="submission" date="2018-05" db="EMBL/GenBank/DDBJ databases">
        <authorList>
            <person name="Lanie J.A."/>
            <person name="Ng W.-L."/>
            <person name="Kazmierczak K.M."/>
            <person name="Andrzejewski T.M."/>
            <person name="Davidsen T.M."/>
            <person name="Wayne K.J."/>
            <person name="Tettelin H."/>
            <person name="Glass J.I."/>
            <person name="Rusch D."/>
            <person name="Podicherti R."/>
            <person name="Tsui H.-C.T."/>
            <person name="Winkler M.E."/>
        </authorList>
    </citation>
    <scope>NUCLEOTIDE SEQUENCE</scope>
</reference>
<evidence type="ECO:0000313" key="3">
    <source>
        <dbReference type="EMBL" id="SVE29019.1"/>
    </source>
</evidence>
<protein>
    <recommendedName>
        <fullName evidence="4">Translocase</fullName>
    </recommendedName>
</protein>
<keyword evidence="2" id="KW-1133">Transmembrane helix</keyword>
<dbReference type="AlphaFoldDB" id="A0A383CAD4"/>
<evidence type="ECO:0000256" key="2">
    <source>
        <dbReference type="SAM" id="Phobius"/>
    </source>
</evidence>
<dbReference type="EMBL" id="UINC01207078">
    <property type="protein sequence ID" value="SVE29019.1"/>
    <property type="molecule type" value="Genomic_DNA"/>
</dbReference>